<dbReference type="GeneID" id="13405221"/>
<dbReference type="EMBL" id="JN564907">
    <property type="protein sequence ID" value="AEY69589.1"/>
    <property type="molecule type" value="Genomic_DNA"/>
</dbReference>
<feature type="compositionally biased region" description="Basic and acidic residues" evidence="2">
    <location>
        <begin position="92"/>
        <end position="103"/>
    </location>
</feature>
<name>I6NTQ1_9CAUD</name>
<feature type="coiled-coil region" evidence="1">
    <location>
        <begin position="36"/>
        <end position="68"/>
    </location>
</feature>
<dbReference type="Proteomes" id="UP000009012">
    <property type="component" value="Segment"/>
</dbReference>
<evidence type="ECO:0000256" key="1">
    <source>
        <dbReference type="SAM" id="Coils"/>
    </source>
</evidence>
<proteinExistence type="predicted"/>
<accession>I6NTQ1</accession>
<evidence type="ECO:0000313" key="4">
    <source>
        <dbReference type="Proteomes" id="UP000009012"/>
    </source>
</evidence>
<protein>
    <submittedName>
        <fullName evidence="3">Rz</fullName>
    </submittedName>
</protein>
<dbReference type="KEGG" id="vg:13405221"/>
<gene>
    <name evidence="3" type="ORF">AH2_00041</name>
</gene>
<feature type="region of interest" description="Disordered" evidence="2">
    <location>
        <begin position="68"/>
        <end position="103"/>
    </location>
</feature>
<evidence type="ECO:0000313" key="3">
    <source>
        <dbReference type="EMBL" id="AEY69589.1"/>
    </source>
</evidence>
<sequence>MNLILSKIGSWCAAALAALAVVAGVFAYGRKKGADAERKNTDLVKAQAEAERQQNAAADAKADAAANQAVADAAQQRREIDNETAAMQPGEAQKDLQDNWSRD</sequence>
<dbReference type="RefSeq" id="YP_006561125.1">
    <property type="nucleotide sequence ID" value="NC_018283.1"/>
</dbReference>
<organism evidence="3 4">
    <name type="scientific">Burkholderia phage vB_BceS_AH2</name>
    <dbReference type="NCBI Taxonomy" id="1133022"/>
    <lineage>
        <taxon>Viruses</taxon>
        <taxon>Duplodnaviria</taxon>
        <taxon>Heunggongvirae</taxon>
        <taxon>Uroviricota</taxon>
        <taxon>Caudoviricetes</taxon>
        <taxon>Casjensviridae</taxon>
        <taxon>Ahduovirus</taxon>
        <taxon>Ahduovirus AH2</taxon>
        <taxon>Burkholderia virus AH2</taxon>
    </lineage>
</organism>
<keyword evidence="4" id="KW-1185">Reference proteome</keyword>
<reference evidence="3 4" key="1">
    <citation type="journal article" date="2012" name="BMC Genomics">
        <title>Comparative analysis of two phenotypically-similar but genomically-distinct Burkholderia cenocepacia-specific bacteriophages.</title>
        <authorList>
            <person name="Lynch K.H."/>
            <person name="Stothard P."/>
            <person name="Dennis J.J."/>
        </authorList>
    </citation>
    <scope>NUCLEOTIDE SEQUENCE [LARGE SCALE GENOMIC DNA]</scope>
</reference>
<keyword evidence="1" id="KW-0175">Coiled coil</keyword>
<evidence type="ECO:0000256" key="2">
    <source>
        <dbReference type="SAM" id="MobiDB-lite"/>
    </source>
</evidence>